<dbReference type="InterPro" id="IPR007197">
    <property type="entry name" value="rSAM"/>
</dbReference>
<organism evidence="5 6">
    <name type="scientific">Pseudogemmobacter humi</name>
    <dbReference type="NCBI Taxonomy" id="2483812"/>
    <lineage>
        <taxon>Bacteria</taxon>
        <taxon>Pseudomonadati</taxon>
        <taxon>Pseudomonadota</taxon>
        <taxon>Alphaproteobacteria</taxon>
        <taxon>Rhodobacterales</taxon>
        <taxon>Paracoccaceae</taxon>
        <taxon>Pseudogemmobacter</taxon>
    </lineage>
</organism>
<feature type="domain" description="Radical SAM core" evidence="4">
    <location>
        <begin position="106"/>
        <end position="343"/>
    </location>
</feature>
<gene>
    <name evidence="5" type="ORF">XINFAN_02722</name>
</gene>
<dbReference type="SFLD" id="SFLDG01084">
    <property type="entry name" value="Uncharacterised_Radical_SAM_Su"/>
    <property type="match status" value="1"/>
</dbReference>
<keyword evidence="3" id="KW-0411">Iron-sulfur</keyword>
<dbReference type="GO" id="GO:0003824">
    <property type="term" value="F:catalytic activity"/>
    <property type="evidence" value="ECO:0007669"/>
    <property type="project" value="InterPro"/>
</dbReference>
<dbReference type="Pfam" id="PF04055">
    <property type="entry name" value="Radical_SAM"/>
    <property type="match status" value="1"/>
</dbReference>
<dbReference type="SUPFAM" id="SSF102114">
    <property type="entry name" value="Radical SAM enzymes"/>
    <property type="match status" value="1"/>
</dbReference>
<dbReference type="GO" id="GO:0046872">
    <property type="term" value="F:metal ion binding"/>
    <property type="evidence" value="ECO:0007669"/>
    <property type="project" value="UniProtKB-KW"/>
</dbReference>
<dbReference type="Gene3D" id="3.80.30.30">
    <property type="match status" value="1"/>
</dbReference>
<sequence length="401" mass="44607">MREEKADFRADGLHFTAHLFYLCSSFATRVPAMSRHENPTPPPGAGLMPGARVRARGADSNEAGRYEALSRETADDGWDLPHDEELVTTEVRLERPRSALTRNRSPDIGFDRSINPYRGCEHGCTYCFARPSHAYLNLSPGLDFETKLIARPGIGAVLDRELRSKSYRVAPVALGTNTDPYQPIEAKHRVMREVVEVLAAFRHPLTIVTRGTLIERDLDLLAPMAAQGLLKVGITVTTLDAGLARRMEPRAPAPARRMAVIRRLSEAGIPVRLMLAPVIPGLTDHEMEALLTEAKAAGASSASWIMLRLPMEVAPLFRDWLERAAPGRAAKVLARIRDVHGGRDYDPSWGKRMRGEGLWSRLIHERFRKAVARLELDTQLPPLRTDLFAPPFARGDQLGLF</sequence>
<name>A0A3P5XJ03_9RHOB</name>
<keyword evidence="1" id="KW-0479">Metal-binding</keyword>
<evidence type="ECO:0000313" key="5">
    <source>
        <dbReference type="EMBL" id="VDC30823.1"/>
    </source>
</evidence>
<dbReference type="AlphaFoldDB" id="A0A3P5XJ03"/>
<dbReference type="InterPro" id="IPR058240">
    <property type="entry name" value="rSAM_sf"/>
</dbReference>
<dbReference type="InterPro" id="IPR006638">
    <property type="entry name" value="Elp3/MiaA/NifB-like_rSAM"/>
</dbReference>
<reference evidence="5 6" key="1">
    <citation type="submission" date="2018-11" db="EMBL/GenBank/DDBJ databases">
        <authorList>
            <person name="Criscuolo A."/>
        </authorList>
    </citation>
    <scope>NUCLEOTIDE SEQUENCE [LARGE SCALE GENOMIC DNA]</scope>
    <source>
        <strain evidence="5">ACIP111625</strain>
    </source>
</reference>
<dbReference type="PANTHER" id="PTHR43432">
    <property type="entry name" value="SLR0285 PROTEIN"/>
    <property type="match status" value="1"/>
</dbReference>
<accession>A0A3P5XJ03</accession>
<evidence type="ECO:0000256" key="2">
    <source>
        <dbReference type="ARBA" id="ARBA00023004"/>
    </source>
</evidence>
<proteinExistence type="predicted"/>
<evidence type="ECO:0000256" key="3">
    <source>
        <dbReference type="ARBA" id="ARBA00023014"/>
    </source>
</evidence>
<dbReference type="CDD" id="cd01335">
    <property type="entry name" value="Radical_SAM"/>
    <property type="match status" value="1"/>
</dbReference>
<keyword evidence="2" id="KW-0408">Iron</keyword>
<dbReference type="NCBIfam" id="NF033668">
    <property type="entry name" value="rSAM_PA0069"/>
    <property type="match status" value="1"/>
</dbReference>
<dbReference type="EMBL" id="UXAW01000081">
    <property type="protein sequence ID" value="VDC30823.1"/>
    <property type="molecule type" value="Genomic_DNA"/>
</dbReference>
<dbReference type="SMART" id="SM00729">
    <property type="entry name" value="Elp3"/>
    <property type="match status" value="1"/>
</dbReference>
<protein>
    <submittedName>
        <fullName evidence="5">Radical SAM superfamily protein</fullName>
    </submittedName>
</protein>
<dbReference type="SFLD" id="SFLDS00029">
    <property type="entry name" value="Radical_SAM"/>
    <property type="match status" value="1"/>
</dbReference>
<dbReference type="PANTHER" id="PTHR43432:SF3">
    <property type="entry name" value="SLR0285 PROTEIN"/>
    <property type="match status" value="1"/>
</dbReference>
<evidence type="ECO:0000256" key="1">
    <source>
        <dbReference type="ARBA" id="ARBA00022723"/>
    </source>
</evidence>
<dbReference type="PROSITE" id="PS51918">
    <property type="entry name" value="RADICAL_SAM"/>
    <property type="match status" value="1"/>
</dbReference>
<evidence type="ECO:0000313" key="6">
    <source>
        <dbReference type="Proteomes" id="UP000277498"/>
    </source>
</evidence>
<evidence type="ECO:0000259" key="4">
    <source>
        <dbReference type="PROSITE" id="PS51918"/>
    </source>
</evidence>
<dbReference type="GO" id="GO:0051536">
    <property type="term" value="F:iron-sulfur cluster binding"/>
    <property type="evidence" value="ECO:0007669"/>
    <property type="project" value="UniProtKB-KW"/>
</dbReference>
<dbReference type="InterPro" id="IPR040086">
    <property type="entry name" value="MJ0683-like"/>
</dbReference>
<dbReference type="Proteomes" id="UP000277498">
    <property type="component" value="Unassembled WGS sequence"/>
</dbReference>
<keyword evidence="6" id="KW-1185">Reference proteome</keyword>